<evidence type="ECO:0000259" key="7">
    <source>
        <dbReference type="PROSITE" id="PS50977"/>
    </source>
</evidence>
<keyword evidence="2" id="KW-0805">Transcription regulation</keyword>
<dbReference type="Gene3D" id="1.10.357.10">
    <property type="entry name" value="Tetracycline Repressor, domain 2"/>
    <property type="match status" value="1"/>
</dbReference>
<dbReference type="PATRIC" id="fig|265726.11.peg.667"/>
<dbReference type="InterPro" id="IPR036271">
    <property type="entry name" value="Tet_transcr_reg_TetR-rel_C_sf"/>
</dbReference>
<dbReference type="SUPFAM" id="SSF46689">
    <property type="entry name" value="Homeodomain-like"/>
    <property type="match status" value="1"/>
</dbReference>
<dbReference type="PANTHER" id="PTHR30055:SF234">
    <property type="entry name" value="HTH-TYPE TRANSCRIPTIONAL REGULATOR BETI"/>
    <property type="match status" value="1"/>
</dbReference>
<organism evidence="8 9">
    <name type="scientific">Photobacterium halotolerans</name>
    <dbReference type="NCBI Taxonomy" id="265726"/>
    <lineage>
        <taxon>Bacteria</taxon>
        <taxon>Pseudomonadati</taxon>
        <taxon>Pseudomonadota</taxon>
        <taxon>Gammaproteobacteria</taxon>
        <taxon>Vibrionales</taxon>
        <taxon>Vibrionaceae</taxon>
        <taxon>Photobacterium</taxon>
    </lineage>
</organism>
<gene>
    <name evidence="8" type="ORF">KY46_12330</name>
</gene>
<evidence type="ECO:0000256" key="5">
    <source>
        <dbReference type="PROSITE-ProRule" id="PRU00335"/>
    </source>
</evidence>
<dbReference type="Pfam" id="PF13977">
    <property type="entry name" value="TetR_C_6"/>
    <property type="match status" value="1"/>
</dbReference>
<dbReference type="InterPro" id="IPR009057">
    <property type="entry name" value="Homeodomain-like_sf"/>
</dbReference>
<feature type="region of interest" description="Disordered" evidence="6">
    <location>
        <begin position="1"/>
        <end position="33"/>
    </location>
</feature>
<feature type="DNA-binding region" description="H-T-H motif" evidence="5">
    <location>
        <begin position="55"/>
        <end position="74"/>
    </location>
</feature>
<dbReference type="InterPro" id="IPR039538">
    <property type="entry name" value="BetI_C"/>
</dbReference>
<evidence type="ECO:0000256" key="3">
    <source>
        <dbReference type="ARBA" id="ARBA00023125"/>
    </source>
</evidence>
<dbReference type="SUPFAM" id="SSF48498">
    <property type="entry name" value="Tetracyclin repressor-like, C-terminal domain"/>
    <property type="match status" value="1"/>
</dbReference>
<evidence type="ECO:0000256" key="2">
    <source>
        <dbReference type="ARBA" id="ARBA00023015"/>
    </source>
</evidence>
<keyword evidence="9" id="KW-1185">Reference proteome</keyword>
<dbReference type="GO" id="GO:0003700">
    <property type="term" value="F:DNA-binding transcription factor activity"/>
    <property type="evidence" value="ECO:0007669"/>
    <property type="project" value="TreeGrafter"/>
</dbReference>
<dbReference type="PRINTS" id="PR00455">
    <property type="entry name" value="HTHTETR"/>
</dbReference>
<dbReference type="GO" id="GO:0000976">
    <property type="term" value="F:transcription cis-regulatory region binding"/>
    <property type="evidence" value="ECO:0007669"/>
    <property type="project" value="TreeGrafter"/>
</dbReference>
<dbReference type="PROSITE" id="PS50977">
    <property type="entry name" value="HTH_TETR_2"/>
    <property type="match status" value="1"/>
</dbReference>
<feature type="domain" description="HTH tetR-type" evidence="7">
    <location>
        <begin position="32"/>
        <end position="92"/>
    </location>
</feature>
<dbReference type="EMBL" id="JWYV01000010">
    <property type="protein sequence ID" value="KKC99443.1"/>
    <property type="molecule type" value="Genomic_DNA"/>
</dbReference>
<evidence type="ECO:0000256" key="1">
    <source>
        <dbReference type="ARBA" id="ARBA00022491"/>
    </source>
</evidence>
<reference evidence="8 9" key="1">
    <citation type="submission" date="2014-12" db="EMBL/GenBank/DDBJ databases">
        <title>Mercury Reductase activity and rhizosphere competence traits in the genome of root associated Photobacterium halotolerans MELD1.</title>
        <authorList>
            <person name="Mathew D.C."/>
            <person name="Huang C.-C."/>
        </authorList>
    </citation>
    <scope>NUCLEOTIDE SEQUENCE [LARGE SCALE GENOMIC DNA]</scope>
    <source>
        <strain evidence="8 9">MELD1</strain>
    </source>
</reference>
<keyword evidence="1" id="KW-0678">Repressor</keyword>
<dbReference type="Gene3D" id="1.10.10.60">
    <property type="entry name" value="Homeodomain-like"/>
    <property type="match status" value="1"/>
</dbReference>
<comment type="caution">
    <text evidence="8">The sequence shown here is derived from an EMBL/GenBank/DDBJ whole genome shotgun (WGS) entry which is preliminary data.</text>
</comment>
<evidence type="ECO:0000313" key="8">
    <source>
        <dbReference type="EMBL" id="KKC99443.1"/>
    </source>
</evidence>
<keyword evidence="4" id="KW-0804">Transcription</keyword>
<dbReference type="PANTHER" id="PTHR30055">
    <property type="entry name" value="HTH-TYPE TRANSCRIPTIONAL REGULATOR RUTR"/>
    <property type="match status" value="1"/>
</dbReference>
<sequence length="220" mass="24713">MNNSDSILSKNISKNDSLKPNHRRGRPVGDRESKRAELLTAAIAVTAEEGYAGASLRKVAKRMGGTTGTVTYYYKNKEEMLAAVAEELFNRIDALLALDEKEVSIKHLLHKWLNWINSSESDLWLAMIQLLAHARHEAAFANILYRRYATLKATFIKMAEEGQKAGNIRKDIPAEIIASQLVAMCDGWMISQPIELKNFTDEQLNLQLDSVMRLISPPSK</sequence>
<dbReference type="Proteomes" id="UP000033633">
    <property type="component" value="Unassembled WGS sequence"/>
</dbReference>
<dbReference type="OrthoDB" id="6929199at2"/>
<dbReference type="Pfam" id="PF00440">
    <property type="entry name" value="TetR_N"/>
    <property type="match status" value="1"/>
</dbReference>
<accession>A0A0F5VBE2</accession>
<evidence type="ECO:0000313" key="9">
    <source>
        <dbReference type="Proteomes" id="UP000033633"/>
    </source>
</evidence>
<feature type="compositionally biased region" description="Polar residues" evidence="6">
    <location>
        <begin position="1"/>
        <end position="15"/>
    </location>
</feature>
<evidence type="ECO:0000256" key="4">
    <source>
        <dbReference type="ARBA" id="ARBA00023163"/>
    </source>
</evidence>
<dbReference type="RefSeq" id="WP_046220948.1">
    <property type="nucleotide sequence ID" value="NZ_JWYV01000010.1"/>
</dbReference>
<name>A0A0F5VBE2_9GAMM</name>
<dbReference type="AlphaFoldDB" id="A0A0F5VBE2"/>
<protein>
    <submittedName>
        <fullName evidence="8">TetR family transcriptional regulator</fullName>
    </submittedName>
</protein>
<proteinExistence type="predicted"/>
<keyword evidence="3 5" id="KW-0238">DNA-binding</keyword>
<dbReference type="InterPro" id="IPR001647">
    <property type="entry name" value="HTH_TetR"/>
</dbReference>
<dbReference type="InterPro" id="IPR050109">
    <property type="entry name" value="HTH-type_TetR-like_transc_reg"/>
</dbReference>
<evidence type="ECO:0000256" key="6">
    <source>
        <dbReference type="SAM" id="MobiDB-lite"/>
    </source>
</evidence>